<evidence type="ECO:0000256" key="5">
    <source>
        <dbReference type="ARBA" id="ARBA00023136"/>
    </source>
</evidence>
<feature type="transmembrane region" description="Helical" evidence="6">
    <location>
        <begin position="340"/>
        <end position="362"/>
    </location>
</feature>
<feature type="transmembrane region" description="Helical" evidence="6">
    <location>
        <begin position="9"/>
        <end position="30"/>
    </location>
</feature>
<evidence type="ECO:0000313" key="8">
    <source>
        <dbReference type="Proteomes" id="UP001064106"/>
    </source>
</evidence>
<sequence>MGQALIRTFIARAIAALGALALALVIGRLYGPSGVGVYALAQGFLLGAGLLSRTGMDHALMRYVGQDHDSPFVLRYLRWAAIRCLLISLVAATILWAGRPWFETLFDATGLAGVLAGITLAVPAHAFGFLLSGFFKGIRKPATACLLENGSVALVAGMLILAWEKVGDGSSLTTIGYAYAVAAWLVVLQGGYQVWRWCHRQTWWLDRSNQALASTGAQASLGQFTATSRAFFMINLAGFMQQVLGVMIAGWLLSSAELGLFKASQQTSVLIGFVLIVLNAVFPPRFASLYRQGKIDALGRLARQGALLGVVVAAPLLLLCLLFPGWVLGWFGEGFGDGEWLLRIIAIAQAVNVSTGSVSFLLNMTGHERLARNIALICNALGLLAFFVLIPPFGAFGAALALAFVLVVQNLATLLFVWRRLGIWTLPGPNLLALMGMKSSVVP</sequence>
<comment type="caution">
    <text evidence="7">The sequence shown here is derived from an EMBL/GenBank/DDBJ whole genome shotgun (WGS) entry which is preliminary data.</text>
</comment>
<evidence type="ECO:0000256" key="4">
    <source>
        <dbReference type="ARBA" id="ARBA00022989"/>
    </source>
</evidence>
<evidence type="ECO:0000256" key="1">
    <source>
        <dbReference type="ARBA" id="ARBA00004651"/>
    </source>
</evidence>
<dbReference type="PANTHER" id="PTHR30250">
    <property type="entry name" value="PST FAMILY PREDICTED COLANIC ACID TRANSPORTER"/>
    <property type="match status" value="1"/>
</dbReference>
<dbReference type="PANTHER" id="PTHR30250:SF11">
    <property type="entry name" value="O-ANTIGEN TRANSPORTER-RELATED"/>
    <property type="match status" value="1"/>
</dbReference>
<evidence type="ECO:0000313" key="7">
    <source>
        <dbReference type="EMBL" id="MCU5783486.1"/>
    </source>
</evidence>
<evidence type="ECO:0000256" key="6">
    <source>
        <dbReference type="SAM" id="Phobius"/>
    </source>
</evidence>
<protein>
    <submittedName>
        <fullName evidence="7">Polysaccharide biosynthesis protein</fullName>
    </submittedName>
</protein>
<dbReference type="InterPro" id="IPR050833">
    <property type="entry name" value="Poly_Biosynth_Transport"/>
</dbReference>
<name>A0ABT2R149_9GAMM</name>
<dbReference type="Proteomes" id="UP001064106">
    <property type="component" value="Unassembled WGS sequence"/>
</dbReference>
<feature type="transmembrane region" description="Helical" evidence="6">
    <location>
        <begin position="76"/>
        <end position="98"/>
    </location>
</feature>
<evidence type="ECO:0000256" key="2">
    <source>
        <dbReference type="ARBA" id="ARBA00022475"/>
    </source>
</evidence>
<feature type="transmembrane region" description="Helical" evidence="6">
    <location>
        <begin position="175"/>
        <end position="195"/>
    </location>
</feature>
<feature type="transmembrane region" description="Helical" evidence="6">
    <location>
        <begin position="110"/>
        <end position="131"/>
    </location>
</feature>
<feature type="transmembrane region" description="Helical" evidence="6">
    <location>
        <begin position="396"/>
        <end position="418"/>
    </location>
</feature>
<keyword evidence="4 6" id="KW-1133">Transmembrane helix</keyword>
<feature type="transmembrane region" description="Helical" evidence="6">
    <location>
        <begin position="230"/>
        <end position="253"/>
    </location>
</feature>
<reference evidence="7" key="1">
    <citation type="submission" date="2012-09" db="EMBL/GenBank/DDBJ databases">
        <title>Genome Sequence of alkane-degrading Bacterium Alcanivorax balearicus MACL04.</title>
        <authorList>
            <person name="Lai Q."/>
            <person name="Shao Z."/>
        </authorList>
    </citation>
    <scope>NUCLEOTIDE SEQUENCE</scope>
    <source>
        <strain evidence="7">MACL04</strain>
    </source>
</reference>
<feature type="transmembrane region" description="Helical" evidence="6">
    <location>
        <begin position="374"/>
        <end position="390"/>
    </location>
</feature>
<accession>A0ABT2R149</accession>
<feature type="transmembrane region" description="Helical" evidence="6">
    <location>
        <begin position="305"/>
        <end position="328"/>
    </location>
</feature>
<keyword evidence="5 6" id="KW-0472">Membrane</keyword>
<feature type="transmembrane region" description="Helical" evidence="6">
    <location>
        <begin position="36"/>
        <end position="55"/>
    </location>
</feature>
<keyword evidence="2" id="KW-1003">Cell membrane</keyword>
<evidence type="ECO:0000256" key="3">
    <source>
        <dbReference type="ARBA" id="ARBA00022692"/>
    </source>
</evidence>
<keyword evidence="3 6" id="KW-0812">Transmembrane</keyword>
<feature type="transmembrane region" description="Helical" evidence="6">
    <location>
        <begin position="143"/>
        <end position="163"/>
    </location>
</feature>
<gene>
    <name evidence="7" type="ORF">MA04_02786</name>
</gene>
<dbReference type="EMBL" id="ARXS01000016">
    <property type="protein sequence ID" value="MCU5783486.1"/>
    <property type="molecule type" value="Genomic_DNA"/>
</dbReference>
<comment type="subcellular location">
    <subcellularLocation>
        <location evidence="1">Cell membrane</location>
        <topology evidence="1">Multi-pass membrane protein</topology>
    </subcellularLocation>
</comment>
<organism evidence="7 8">
    <name type="scientific">Alloalcanivorax balearicus MACL04</name>
    <dbReference type="NCBI Taxonomy" id="1177182"/>
    <lineage>
        <taxon>Bacteria</taxon>
        <taxon>Pseudomonadati</taxon>
        <taxon>Pseudomonadota</taxon>
        <taxon>Gammaproteobacteria</taxon>
        <taxon>Oceanospirillales</taxon>
        <taxon>Alcanivoracaceae</taxon>
        <taxon>Alloalcanivorax</taxon>
    </lineage>
</organism>
<feature type="transmembrane region" description="Helical" evidence="6">
    <location>
        <begin position="265"/>
        <end position="284"/>
    </location>
</feature>
<proteinExistence type="predicted"/>
<keyword evidence="8" id="KW-1185">Reference proteome</keyword>